<evidence type="ECO:0000313" key="3">
    <source>
        <dbReference type="Proteomes" id="UP000250928"/>
    </source>
</evidence>
<evidence type="ECO:0000256" key="1">
    <source>
        <dbReference type="SAM" id="MobiDB-lite"/>
    </source>
</evidence>
<evidence type="ECO:0000313" key="2">
    <source>
        <dbReference type="EMBL" id="PUE02909.1"/>
    </source>
</evidence>
<dbReference type="Proteomes" id="UP000250928">
    <property type="component" value="Unassembled WGS sequence"/>
</dbReference>
<feature type="region of interest" description="Disordered" evidence="1">
    <location>
        <begin position="98"/>
        <end position="117"/>
    </location>
</feature>
<organism evidence="2 3">
    <name type="scientific">Candidatus Sedimenticola endophacoides</name>
    <dbReference type="NCBI Taxonomy" id="2548426"/>
    <lineage>
        <taxon>Bacteria</taxon>
        <taxon>Pseudomonadati</taxon>
        <taxon>Pseudomonadota</taxon>
        <taxon>Gammaproteobacteria</taxon>
        <taxon>Chromatiales</taxon>
        <taxon>Sedimenticolaceae</taxon>
        <taxon>Sedimenticola</taxon>
    </lineage>
</organism>
<reference evidence="2 3" key="1">
    <citation type="submission" date="2018-01" db="EMBL/GenBank/DDBJ databases">
        <title>Novel co-symbiosis in the lucinid bivalve Phacoides pectinatus.</title>
        <authorList>
            <person name="Lim S.J."/>
            <person name="Davis B.G."/>
            <person name="Gill D.E."/>
            <person name="Engel A.S."/>
            <person name="Anderson L.C."/>
            <person name="Campbell B.J."/>
        </authorList>
    </citation>
    <scope>NUCLEOTIDE SEQUENCE [LARGE SCALE GENOMIC DNA]</scope>
    <source>
        <strain evidence="2">N3_P5</strain>
    </source>
</reference>
<sequence>MRRLIAGVLVVMAGVGLSQAALAGHYRGVPVHAPLHQQQLVRHGGARDLLSAREVRRLERQQRHLRKVQRRIVADGQVSRAELETLWKALRRAQRRVGEMRGVAPRSHWDRRGGRRG</sequence>
<feature type="compositionally biased region" description="Basic and acidic residues" evidence="1">
    <location>
        <begin position="107"/>
        <end position="117"/>
    </location>
</feature>
<protein>
    <submittedName>
        <fullName evidence="2">Uncharacterized protein</fullName>
    </submittedName>
</protein>
<name>A0A6N4DWK8_9GAMM</name>
<dbReference type="AlphaFoldDB" id="A0A6N4DWK8"/>
<accession>A0A6N4DWK8</accession>
<proteinExistence type="predicted"/>
<comment type="caution">
    <text evidence="2">The sequence shown here is derived from an EMBL/GenBank/DDBJ whole genome shotgun (WGS) entry which is preliminary data.</text>
</comment>
<gene>
    <name evidence="2" type="ORF">C3L24_05310</name>
</gene>
<dbReference type="EMBL" id="PQCO01000170">
    <property type="protein sequence ID" value="PUE02909.1"/>
    <property type="molecule type" value="Genomic_DNA"/>
</dbReference>